<evidence type="ECO:0000256" key="1">
    <source>
        <dbReference type="SAM" id="MobiDB-lite"/>
    </source>
</evidence>
<evidence type="ECO:0000313" key="3">
    <source>
        <dbReference type="Proteomes" id="UP001497453"/>
    </source>
</evidence>
<accession>A0ABP1CG34</accession>
<feature type="compositionally biased region" description="Polar residues" evidence="1">
    <location>
        <begin position="298"/>
        <end position="315"/>
    </location>
</feature>
<reference evidence="3" key="1">
    <citation type="submission" date="2024-04" db="EMBL/GenBank/DDBJ databases">
        <authorList>
            <person name="Shaw F."/>
            <person name="Minotto A."/>
        </authorList>
    </citation>
    <scope>NUCLEOTIDE SEQUENCE [LARGE SCALE GENOMIC DNA]</scope>
</reference>
<feature type="region of interest" description="Disordered" evidence="1">
    <location>
        <begin position="298"/>
        <end position="357"/>
    </location>
</feature>
<dbReference type="Proteomes" id="UP001497453">
    <property type="component" value="Chromosome 1"/>
</dbReference>
<keyword evidence="3" id="KW-1185">Reference proteome</keyword>
<feature type="compositionally biased region" description="Polar residues" evidence="1">
    <location>
        <begin position="211"/>
        <end position="221"/>
    </location>
</feature>
<protein>
    <submittedName>
        <fullName evidence="2">Uncharacterized protein</fullName>
    </submittedName>
</protein>
<organism evidence="2 3">
    <name type="scientific">Somion occarium</name>
    <dbReference type="NCBI Taxonomy" id="3059160"/>
    <lineage>
        <taxon>Eukaryota</taxon>
        <taxon>Fungi</taxon>
        <taxon>Dikarya</taxon>
        <taxon>Basidiomycota</taxon>
        <taxon>Agaricomycotina</taxon>
        <taxon>Agaricomycetes</taxon>
        <taxon>Polyporales</taxon>
        <taxon>Cerrenaceae</taxon>
        <taxon>Somion</taxon>
    </lineage>
</organism>
<feature type="region of interest" description="Disordered" evidence="1">
    <location>
        <begin position="493"/>
        <end position="524"/>
    </location>
</feature>
<feature type="region of interest" description="Disordered" evidence="1">
    <location>
        <begin position="211"/>
        <end position="241"/>
    </location>
</feature>
<proteinExistence type="predicted"/>
<dbReference type="EMBL" id="OZ037944">
    <property type="protein sequence ID" value="CAL1694616.1"/>
    <property type="molecule type" value="Genomic_DNA"/>
</dbReference>
<gene>
    <name evidence="2" type="ORF">GFSPODELE1_LOCUS396</name>
</gene>
<evidence type="ECO:0000313" key="2">
    <source>
        <dbReference type="EMBL" id="CAL1694616.1"/>
    </source>
</evidence>
<name>A0ABP1CG34_9APHY</name>
<feature type="compositionally biased region" description="Polar residues" evidence="1">
    <location>
        <begin position="508"/>
        <end position="523"/>
    </location>
</feature>
<sequence>MALICDYTVEDGFKMVLRSPDDLKRPKRMDDVSNPPFTAGIRTNATRAAYDRLKRLRAFNASFRIRIPARKNVARHGTTSVVLSSRSASVLQVPSADVSTVRRRASSALRSVFKTSSYGTVSATWTERTSFNNRSQGALVKVSLRNATQPCARKAERHHGAFGCRVPVEVAAIKDFELPAWIVSSVTRSRRRKRVELSLRRIANRTSISSSNVDIDTSDNSAAHAPPSEGTRLPASPVGNQEGECEAKLLPDVSFSEGSDDEIEANAVELELASQDVSDMVDESQTVIRQPNQECESVAYSSFEDSQSPGSSIDNFSGPAPSIASRSPDAERSSSRQPRLDDLPKSSGSPDPQRDFSPLHLSLAEYERTLSPDILNDSLVLAGANIGRPPATSVTIHPYGPSPIDQAFALAFESALTSSGYAVNPSGSHVEGPPLPLPTVIHELSPNMFSLEHAPNVTFGRSTVVTHDTLADRSVGSSNTVARSPTSVIPTTTYSIPAREADQPTPSPSRSLCDTRSPATPSTAPLDAFLTNLSEPLPHLLGVFESMGFKSDHRIDVLSLTPDIWPMVAAEIQAKSNLSDWSLVKEGLEARAKRLGKAPQSIWT</sequence>
<feature type="compositionally biased region" description="Basic and acidic residues" evidence="1">
    <location>
        <begin position="328"/>
        <end position="344"/>
    </location>
</feature>